<dbReference type="InterPro" id="IPR013784">
    <property type="entry name" value="Carb-bd-like_fold"/>
</dbReference>
<dbReference type="EMBL" id="SIHJ01000006">
    <property type="protein sequence ID" value="TWT29746.1"/>
    <property type="molecule type" value="Genomic_DNA"/>
</dbReference>
<comment type="caution">
    <text evidence="2">The sequence shown here is derived from an EMBL/GenBank/DDBJ whole genome shotgun (WGS) entry which is preliminary data.</text>
</comment>
<evidence type="ECO:0000313" key="2">
    <source>
        <dbReference type="EMBL" id="TWT29746.1"/>
    </source>
</evidence>
<evidence type="ECO:0008006" key="4">
    <source>
        <dbReference type="Google" id="ProtNLM"/>
    </source>
</evidence>
<feature type="chain" id="PRO_5023101395" description="Nickel uptake substrate-specific transmembrane region" evidence="1">
    <location>
        <begin position="24"/>
        <end position="1187"/>
    </location>
</feature>
<evidence type="ECO:0000313" key="3">
    <source>
        <dbReference type="Proteomes" id="UP000316714"/>
    </source>
</evidence>
<evidence type="ECO:0000256" key="1">
    <source>
        <dbReference type="SAM" id="SignalP"/>
    </source>
</evidence>
<dbReference type="GO" id="GO:0030246">
    <property type="term" value="F:carbohydrate binding"/>
    <property type="evidence" value="ECO:0007669"/>
    <property type="project" value="InterPro"/>
</dbReference>
<organism evidence="2 3">
    <name type="scientific">Posidoniimonas corsicana</name>
    <dbReference type="NCBI Taxonomy" id="1938618"/>
    <lineage>
        <taxon>Bacteria</taxon>
        <taxon>Pseudomonadati</taxon>
        <taxon>Planctomycetota</taxon>
        <taxon>Planctomycetia</taxon>
        <taxon>Pirellulales</taxon>
        <taxon>Lacipirellulaceae</taxon>
        <taxon>Posidoniimonas</taxon>
    </lineage>
</organism>
<sequence length="1187" mass="128650" precursor="true">MTSYRIWMIGACLPLLPAATSVAAPVEVFIPGQNPAAATAGCAVYAQPYRKDPTFVGRTSDQGALADRFDNVEEPGRLVQRAYWVLPHDPDRWSLHVASEKSLPSTADAPSDDVLRHIGKRVEAHWDEANGQPSVTTDPVPERGTVRIQTQGADGRPLADRAVHLYPADRFGGFGRESLMLSGRTDARGVIEIRQFPGVAEWIVCFPGLGHTQTGPIVVTPGGESTITLHRPAPYAAISGRLSDELRDQTDGESPIVLLATDLAWQYRQAPFDAEGRFRLADVPIGSNYELRIKGVKTKTIGMRGLHPGEQRSGVAVEPRENPSAEWKLITQQWNDRQRKVHDWKPTLRGRVVDHEGRAVEGAEVFATIKYHGGTRMGQITKSATTNAAGMYAIPDARGNVSSIALIAHVAGRPLAIGRGGFAGDDGLDWSGVGFGSFLSSVSREELDDLPLPQVLHQADLVIPERQQGGELRVTIYQDARPSEGAGVALESVDYQPTFSPMWALGNVPRELQELLTPSARTDAHGVAVFSGLTPGLYSVTTFTWSDASDRIPPIYGVDRSWSSFADHVAIRSGVSTVASLNRTKTKLEYPPIRVFDTSGEWLSNIKVNTSWTRPASRGGARSTIEIDEQGVGRVHIGGLGMRRLEVRYLSPSQDSVTSPMPFHQSREGARKVALSRLMPREQAVVFRPRKLEAATLQVEVTDQDGRPAKGAAAVEVRYDVREVAALDSQGAARFERMRPGRVTVGAIVAGAAAPPARLDATDEELTDQWMIPVKSLELAADEQASVQLRVQPVAYIRGRISPLPPKNASMRLSTSNYAARSSLDTKCWFNHQTGEFIIGPVLPGRIEAQVHLSRDNAPLAYAKHTFHVDRQGVHREDFPLELTTIKNSTPSAPPLEGRVYRADGKTPAYAARIAAYTPNQPRSPYSRWRPADTWTNAAGRFIARKPTLWRKQYSDLKLPPGTPTEPVLVAWLPGELGATITPLPSPPAEGEELRIVLPEPAGVRGAVTVGGESPLGMPAAITVLAQHRGRGRLDEVLSVRTTANADGAYELPGLTPGEYDVQAAVDGIWLSSTTRVSVPAGGPWSHTLDIDVPPLGDAAEYRLIDAAGTPLANQSIRLAIPEFDGPLGSTLRSPEMSTDTGGVVHVEGLRAGEHEFELGTDGARYRFEVPPLGSPTPIPVDLRVHE</sequence>
<accession>A0A5C5UU12</accession>
<dbReference type="Proteomes" id="UP000316714">
    <property type="component" value="Unassembled WGS sequence"/>
</dbReference>
<dbReference type="OrthoDB" id="220358at2"/>
<dbReference type="RefSeq" id="WP_146568870.1">
    <property type="nucleotide sequence ID" value="NZ_SIHJ01000006.1"/>
</dbReference>
<keyword evidence="3" id="KW-1185">Reference proteome</keyword>
<keyword evidence="1" id="KW-0732">Signal</keyword>
<protein>
    <recommendedName>
        <fullName evidence="4">Nickel uptake substrate-specific transmembrane region</fullName>
    </recommendedName>
</protein>
<gene>
    <name evidence="2" type="ORF">KOR34_50640</name>
</gene>
<dbReference type="AlphaFoldDB" id="A0A5C5UU12"/>
<dbReference type="Gene3D" id="2.60.40.1120">
    <property type="entry name" value="Carboxypeptidase-like, regulatory domain"/>
    <property type="match status" value="1"/>
</dbReference>
<dbReference type="SUPFAM" id="SSF49452">
    <property type="entry name" value="Starch-binding domain-like"/>
    <property type="match status" value="1"/>
</dbReference>
<reference evidence="2 3" key="1">
    <citation type="submission" date="2019-02" db="EMBL/GenBank/DDBJ databases">
        <title>Deep-cultivation of Planctomycetes and their phenomic and genomic characterization uncovers novel biology.</title>
        <authorList>
            <person name="Wiegand S."/>
            <person name="Jogler M."/>
            <person name="Boedeker C."/>
            <person name="Pinto D."/>
            <person name="Vollmers J."/>
            <person name="Rivas-Marin E."/>
            <person name="Kohn T."/>
            <person name="Peeters S.H."/>
            <person name="Heuer A."/>
            <person name="Rast P."/>
            <person name="Oberbeckmann S."/>
            <person name="Bunk B."/>
            <person name="Jeske O."/>
            <person name="Meyerdierks A."/>
            <person name="Storesund J.E."/>
            <person name="Kallscheuer N."/>
            <person name="Luecker S."/>
            <person name="Lage O.M."/>
            <person name="Pohl T."/>
            <person name="Merkel B.J."/>
            <person name="Hornburger P."/>
            <person name="Mueller R.-W."/>
            <person name="Bruemmer F."/>
            <person name="Labrenz M."/>
            <person name="Spormann A.M."/>
            <person name="Op Den Camp H."/>
            <person name="Overmann J."/>
            <person name="Amann R."/>
            <person name="Jetten M.S.M."/>
            <person name="Mascher T."/>
            <person name="Medema M.H."/>
            <person name="Devos D.P."/>
            <person name="Kaster A.-K."/>
            <person name="Ovreas L."/>
            <person name="Rohde M."/>
            <person name="Galperin M.Y."/>
            <person name="Jogler C."/>
        </authorList>
    </citation>
    <scope>NUCLEOTIDE SEQUENCE [LARGE SCALE GENOMIC DNA]</scope>
    <source>
        <strain evidence="2 3">KOR34</strain>
    </source>
</reference>
<proteinExistence type="predicted"/>
<name>A0A5C5UU12_9BACT</name>
<feature type="signal peptide" evidence="1">
    <location>
        <begin position="1"/>
        <end position="23"/>
    </location>
</feature>